<proteinExistence type="predicted"/>
<gene>
    <name evidence="3" type="ORF">NMU02_03545</name>
</gene>
<dbReference type="EMBL" id="JANDHW010000003">
    <property type="protein sequence ID" value="MCP9611164.1"/>
    <property type="molecule type" value="Genomic_DNA"/>
</dbReference>
<evidence type="ECO:0000256" key="2">
    <source>
        <dbReference type="SAM" id="SignalP"/>
    </source>
</evidence>
<protein>
    <recommendedName>
        <fullName evidence="5">Lipoprotein</fullName>
    </recommendedName>
</protein>
<evidence type="ECO:0000256" key="1">
    <source>
        <dbReference type="SAM" id="Coils"/>
    </source>
</evidence>
<sequence>MKKFFLSALTAASVLLFLACTNQSTEMKKLQQENDSLIQVNAQTKADFESMLQVMNEVEDGFKQIKEAENYLNVQSNATGEVSKTTRERLTSDMQLVAETLKSNKEKLAQLQSQLKNSKYQSSELKKTIDRLNTEIENKTAMIVTLQEELAKRDIRIQELDNAVNDLSGKVNTLSETAEQQKNTISSQEKALNTVYYAFGTDKELKEQKIISGGGLFKAKDVLKGDFNKNYFTAEDMRTLKTIPLESKKAKLLTNHPAGTYTFVKNAEGMLTFEITDPSSFWSLSKYLVIKVD</sequence>
<dbReference type="PROSITE" id="PS51257">
    <property type="entry name" value="PROKAR_LIPOPROTEIN"/>
    <property type="match status" value="1"/>
</dbReference>
<keyword evidence="1" id="KW-0175">Coiled coil</keyword>
<evidence type="ECO:0000313" key="4">
    <source>
        <dbReference type="Proteomes" id="UP001205603"/>
    </source>
</evidence>
<organism evidence="3 4">
    <name type="scientific">Coprobacter tertius</name>
    <dbReference type="NCBI Taxonomy" id="2944915"/>
    <lineage>
        <taxon>Bacteria</taxon>
        <taxon>Pseudomonadati</taxon>
        <taxon>Bacteroidota</taxon>
        <taxon>Bacteroidia</taxon>
        <taxon>Bacteroidales</taxon>
        <taxon>Barnesiellaceae</taxon>
        <taxon>Coprobacter</taxon>
    </lineage>
</organism>
<keyword evidence="2" id="KW-0732">Signal</keyword>
<feature type="chain" id="PRO_5046702830" description="Lipoprotein" evidence="2">
    <location>
        <begin position="25"/>
        <end position="293"/>
    </location>
</feature>
<name>A0ABT1MEW5_9BACT</name>
<dbReference type="RefSeq" id="WP_255025854.1">
    <property type="nucleotide sequence ID" value="NZ_JANDHW010000003.1"/>
</dbReference>
<dbReference type="Proteomes" id="UP001205603">
    <property type="component" value="Unassembled WGS sequence"/>
</dbReference>
<feature type="coiled-coil region" evidence="1">
    <location>
        <begin position="94"/>
        <end position="191"/>
    </location>
</feature>
<feature type="coiled-coil region" evidence="1">
    <location>
        <begin position="20"/>
        <end position="47"/>
    </location>
</feature>
<evidence type="ECO:0008006" key="5">
    <source>
        <dbReference type="Google" id="ProtNLM"/>
    </source>
</evidence>
<comment type="caution">
    <text evidence="3">The sequence shown here is derived from an EMBL/GenBank/DDBJ whole genome shotgun (WGS) entry which is preliminary data.</text>
</comment>
<feature type="signal peptide" evidence="2">
    <location>
        <begin position="1"/>
        <end position="24"/>
    </location>
</feature>
<keyword evidence="4" id="KW-1185">Reference proteome</keyword>
<evidence type="ECO:0000313" key="3">
    <source>
        <dbReference type="EMBL" id="MCP9611164.1"/>
    </source>
</evidence>
<reference evidence="3 4" key="1">
    <citation type="submission" date="2022-07" db="EMBL/GenBank/DDBJ databases">
        <title>Fecal culturing of patients with breast cancer.</title>
        <authorList>
            <person name="Teng N.M.Y."/>
            <person name="Kiu R."/>
            <person name="Evans R."/>
            <person name="Baker D.J."/>
            <person name="Zenner C."/>
            <person name="Robinson S.D."/>
            <person name="Hall L.J."/>
        </authorList>
    </citation>
    <scope>NUCLEOTIDE SEQUENCE [LARGE SCALE GENOMIC DNA]</scope>
    <source>
        <strain evidence="3 4">LH1063</strain>
    </source>
</reference>
<accession>A0ABT1MEW5</accession>